<dbReference type="GO" id="GO:0008936">
    <property type="term" value="F:nicotinamidase activity"/>
    <property type="evidence" value="ECO:0007669"/>
    <property type="project" value="UniProtKB-EC"/>
</dbReference>
<evidence type="ECO:0000313" key="10">
    <source>
        <dbReference type="Proteomes" id="UP000007148"/>
    </source>
</evidence>
<dbReference type="SUPFAM" id="SSF52499">
    <property type="entry name" value="Isochorismatase-like hydrolases"/>
    <property type="match status" value="1"/>
</dbReference>
<keyword evidence="4" id="KW-0378">Hydrolase</keyword>
<dbReference type="InterPro" id="IPR036380">
    <property type="entry name" value="Isochorismatase-like_sf"/>
</dbReference>
<dbReference type="STRING" id="1109443.G4TCN3"/>
<proteinExistence type="inferred from homology"/>
<dbReference type="EC" id="3.5.1.19" evidence="6"/>
<reference evidence="9 10" key="1">
    <citation type="journal article" date="2011" name="PLoS Pathog.">
        <title>Endophytic Life Strategies Decoded by Genome and Transcriptome Analyses of the Mutualistic Root Symbiont Piriformospora indica.</title>
        <authorList>
            <person name="Zuccaro A."/>
            <person name="Lahrmann U."/>
            <person name="Guldener U."/>
            <person name="Langen G."/>
            <person name="Pfiffi S."/>
            <person name="Biedenkopf D."/>
            <person name="Wong P."/>
            <person name="Samans B."/>
            <person name="Grimm C."/>
            <person name="Basiewicz M."/>
            <person name="Murat C."/>
            <person name="Martin F."/>
            <person name="Kogel K.H."/>
        </authorList>
    </citation>
    <scope>NUCLEOTIDE SEQUENCE [LARGE SCALE GENOMIC DNA]</scope>
    <source>
        <strain evidence="9 10">DSM 11827</strain>
    </source>
</reference>
<dbReference type="InterPro" id="IPR052347">
    <property type="entry name" value="Isochorismatase_Nicotinamidase"/>
</dbReference>
<evidence type="ECO:0000256" key="5">
    <source>
        <dbReference type="ARBA" id="ARBA00037900"/>
    </source>
</evidence>
<evidence type="ECO:0000256" key="4">
    <source>
        <dbReference type="ARBA" id="ARBA00022801"/>
    </source>
</evidence>
<evidence type="ECO:0000256" key="7">
    <source>
        <dbReference type="ARBA" id="ARBA00043224"/>
    </source>
</evidence>
<evidence type="ECO:0000313" key="9">
    <source>
        <dbReference type="EMBL" id="CCA69090.1"/>
    </source>
</evidence>
<protein>
    <recommendedName>
        <fullName evidence="6">nicotinamidase</fullName>
        <ecNumber evidence="6">3.5.1.19</ecNumber>
    </recommendedName>
    <alternativeName>
        <fullName evidence="7">Nicotinamide deamidase</fullName>
    </alternativeName>
</protein>
<dbReference type="HOGENOM" id="CLU_068979_13_0_1"/>
<evidence type="ECO:0000259" key="8">
    <source>
        <dbReference type="Pfam" id="PF00857"/>
    </source>
</evidence>
<evidence type="ECO:0000256" key="6">
    <source>
        <dbReference type="ARBA" id="ARBA00039017"/>
    </source>
</evidence>
<keyword evidence="10" id="KW-1185">Reference proteome</keyword>
<comment type="similarity">
    <text evidence="1">Belongs to the isochorismatase family.</text>
</comment>
<dbReference type="AlphaFoldDB" id="G4TCN3"/>
<comment type="caution">
    <text evidence="9">The sequence shown here is derived from an EMBL/GenBank/DDBJ whole genome shotgun (WGS) entry which is preliminary data.</text>
</comment>
<accession>G4TCN3</accession>
<feature type="domain" description="Isochorismatase-like" evidence="8">
    <location>
        <begin position="139"/>
        <end position="220"/>
    </location>
</feature>
<dbReference type="GO" id="GO:0046872">
    <property type="term" value="F:metal ion binding"/>
    <property type="evidence" value="ECO:0007669"/>
    <property type="project" value="UniProtKB-KW"/>
</dbReference>
<dbReference type="Gene3D" id="3.40.50.850">
    <property type="entry name" value="Isochorismatase-like"/>
    <property type="match status" value="1"/>
</dbReference>
<evidence type="ECO:0000256" key="3">
    <source>
        <dbReference type="ARBA" id="ARBA00022723"/>
    </source>
</evidence>
<sequence>MKPKTALILVDIQYDFLPPDGSLAVNEGNQILEPTYKLLDNAREYFDLVVASQTLNSPYQDHPVSHVSFASTHGKDPFTAIEVPKLHSEETITQMLWPDHCVQGTGCELEAGIQTRLDKLSDMVQYIRKGDNIAVDSYSAFADNQYISFTPLTRALHAAEITDVVICGLATDYCVRATAIDACKFGFKTIVLVDAVRAVDGSQNEAVLAELQRWGCEMASSNNLINV</sequence>
<organism evidence="9 10">
    <name type="scientific">Serendipita indica (strain DSM 11827)</name>
    <name type="common">Root endophyte fungus</name>
    <name type="synonym">Piriformospora indica</name>
    <dbReference type="NCBI Taxonomy" id="1109443"/>
    <lineage>
        <taxon>Eukaryota</taxon>
        <taxon>Fungi</taxon>
        <taxon>Dikarya</taxon>
        <taxon>Basidiomycota</taxon>
        <taxon>Agaricomycotina</taxon>
        <taxon>Agaricomycetes</taxon>
        <taxon>Sebacinales</taxon>
        <taxon>Serendipitaceae</taxon>
        <taxon>Serendipita</taxon>
    </lineage>
</organism>
<dbReference type="OrthoDB" id="1739143at2759"/>
<dbReference type="GO" id="GO:0019363">
    <property type="term" value="P:pyridine nucleotide biosynthetic process"/>
    <property type="evidence" value="ECO:0007669"/>
    <property type="project" value="UniProtKB-KW"/>
</dbReference>
<dbReference type="PANTHER" id="PTHR11080:SF2">
    <property type="entry name" value="LD05707P"/>
    <property type="match status" value="1"/>
</dbReference>
<dbReference type="FunCoup" id="G4TCN3">
    <property type="interactions" value="46"/>
</dbReference>
<keyword evidence="3" id="KW-0479">Metal-binding</keyword>
<evidence type="ECO:0000256" key="2">
    <source>
        <dbReference type="ARBA" id="ARBA00022642"/>
    </source>
</evidence>
<dbReference type="InParanoid" id="G4TCN3"/>
<name>G4TCN3_SERID</name>
<gene>
    <name evidence="9" type="ORF">PIIN_02948</name>
</gene>
<dbReference type="EMBL" id="CAFZ01000046">
    <property type="protein sequence ID" value="CCA69090.1"/>
    <property type="molecule type" value="Genomic_DNA"/>
</dbReference>
<evidence type="ECO:0000256" key="1">
    <source>
        <dbReference type="ARBA" id="ARBA00006336"/>
    </source>
</evidence>
<dbReference type="Pfam" id="PF00857">
    <property type="entry name" value="Isochorismatase"/>
    <property type="match status" value="1"/>
</dbReference>
<dbReference type="InterPro" id="IPR000868">
    <property type="entry name" value="Isochorismatase-like_dom"/>
</dbReference>
<dbReference type="PANTHER" id="PTHR11080">
    <property type="entry name" value="PYRAZINAMIDASE/NICOTINAMIDASE"/>
    <property type="match status" value="1"/>
</dbReference>
<dbReference type="Proteomes" id="UP000007148">
    <property type="component" value="Unassembled WGS sequence"/>
</dbReference>
<dbReference type="OMA" id="HPPNHTS"/>
<keyword evidence="2" id="KW-0662">Pyridine nucleotide biosynthesis</keyword>
<comment type="pathway">
    <text evidence="5">Cofactor biosynthesis; nicotinate biosynthesis; nicotinate from nicotinamide: step 1/1.</text>
</comment>
<dbReference type="eggNOG" id="KOG4003">
    <property type="taxonomic scope" value="Eukaryota"/>
</dbReference>